<dbReference type="GO" id="GO:0003713">
    <property type="term" value="F:transcription coactivator activity"/>
    <property type="evidence" value="ECO:0007669"/>
    <property type="project" value="InterPro"/>
</dbReference>
<feature type="compositionally biased region" description="Low complexity" evidence="3">
    <location>
        <begin position="154"/>
        <end position="168"/>
    </location>
</feature>
<feature type="compositionally biased region" description="Polar residues" evidence="3">
    <location>
        <begin position="876"/>
        <end position="903"/>
    </location>
</feature>
<feature type="region of interest" description="Disordered" evidence="3">
    <location>
        <begin position="305"/>
        <end position="345"/>
    </location>
</feature>
<feature type="compositionally biased region" description="Polar residues" evidence="3">
    <location>
        <begin position="691"/>
        <end position="717"/>
    </location>
</feature>
<dbReference type="InterPro" id="IPR044661">
    <property type="entry name" value="MED15a/b/c-like"/>
</dbReference>
<feature type="region of interest" description="Disordered" evidence="3">
    <location>
        <begin position="492"/>
        <end position="519"/>
    </location>
</feature>
<dbReference type="Gene3D" id="1.10.246.20">
    <property type="entry name" value="Coactivator CBP, KIX domain"/>
    <property type="match status" value="1"/>
</dbReference>
<gene>
    <name evidence="5" type="ORF">H0E87_001996</name>
</gene>
<evidence type="ECO:0000256" key="2">
    <source>
        <dbReference type="ARBA" id="ARBA00023242"/>
    </source>
</evidence>
<feature type="region of interest" description="Disordered" evidence="3">
    <location>
        <begin position="862"/>
        <end position="941"/>
    </location>
</feature>
<feature type="region of interest" description="Disordered" evidence="3">
    <location>
        <begin position="415"/>
        <end position="465"/>
    </location>
</feature>
<protein>
    <recommendedName>
        <fullName evidence="4">Mediator complex subunit 15 KIX domain-containing protein</fullName>
    </recommendedName>
</protein>
<evidence type="ECO:0000313" key="5">
    <source>
        <dbReference type="EMBL" id="KAH8520777.1"/>
    </source>
</evidence>
<feature type="compositionally biased region" description="Low complexity" evidence="3">
    <location>
        <begin position="323"/>
        <end position="345"/>
    </location>
</feature>
<sequence>MPIIGGLLPPVENLSWTRVIGELNCSGRRRQRIVNKIMETLKRHLPCSGQEGLQELKKIAVRFEEKIYTAATSQSDYLRKISLKMLAMENKSQSTIPNSLPPNSTGSGNKPLDPGGSHSMQSQVHNQGPSLTIPLPANQSQERQQLLSQNMQTGMASSGVQSSSGLTSALPPISSLTQTVPNSVGQNPNMQSISGVSQNPVGNPMGQGPSNMLANSQRQGRQQVVPQQQQQSQIPQQYFYQQQLQQQLLKQKLQQGNPQHSLVQSHVQQQQNLLQSNQLQSSQQSGVQTPSVMQPSIMQTAPLSCLQQNQPSSVQQSTQPMLQQHPQPVLRQQQQPQQTAGIHQQQRLLGQQNNLPNLQQQQQLMVQHNNLSSMHQQQLGSQSNVSSLQQQQLLGAQSGNSSMQTNQHPVHMLQQSKVTLQQQAQQSAGTLLPNQGQQSQPQLPQQQLMSQIQSQPAQLQQQSNPLQHDLQQRFQASGSLLQQQNVTDQQKQLYQSQRALPETSPTSLDSTTQTGHVNGNDWQEEIYQKIKVMKETYFPEINEIYQRIAAKLPQHDSHPQQPKSEQLDKLKTLKTMLERLIMFLQVPKNNITLNFKEKLGSYENQILNFLNTSRPRKPVPNLQQGQLPQLHMQPMQRPQSQVPQLQSHENQLNPQLQSMNLQGSVPTMQQNNVPSLPHNSLSSLSGVSTSQPNKMNPMQSASNLDSGQGNALSSLQQAPVGSVQQNPVSSSQPTNFNTLSTQSGVSMLQSNIPLQLNSNMIQQQHLKQQMLQTQQLKQQFQQRQPQQQQRQTQQQQHLIQKQQMLQQQQQLHQQAKQQLPAQMQTQQIPQPHQMNDVNEMKLRQGIGIKPAVFQQHLSTGQRAAFPHQQMKPGSSFPISSPQMLQHASPQLQQHSSPQIDQQNLLPPLTKTGTPLQSANSPFVVPSPSTSLAPSPVPGDSEKPISGISSLSNGGNIIHQPTVAQATAPSLAIGTPGISASPLLAEFTSPDGAHGGALTTVSGKSKVMEQPLERMIKAVKSLSPKALSASVSDIGSVVSMIDRIAGSAPGNGSRAAVGEDLVAMTKCRLQARNFLTQDGMTGSKKMRRHTSAMPLNVASSAGSVSDSFKQFTGPETSDLESTVTSSVKRPKIEANHALLEEIREINQRLLDTVVDISDEDVDSTAAAAAAEGGGGTFVKCSFIAVALSPNLKAQYTSAQMSTIQPLRMLVPTNYPNCSPILLDKFPFEVSKEYEDLSIKAKFRFSISLRSLSQPMSLGDIARTWDVCAHAVISEHAQQSGGGTFSSKYGSWENCVSAA</sequence>
<feature type="compositionally biased region" description="Low complexity" evidence="3">
    <location>
        <begin position="719"/>
        <end position="733"/>
    </location>
</feature>
<feature type="region of interest" description="Disordered" evidence="3">
    <location>
        <begin position="257"/>
        <end position="293"/>
    </location>
</feature>
<dbReference type="PANTHER" id="PTHR33137">
    <property type="entry name" value="MEDIATOR OF RNA POLYMERASE II TRANSCRIPTION SUBUNIT 15A-RELATED"/>
    <property type="match status" value="1"/>
</dbReference>
<feature type="compositionally biased region" description="Polar residues" evidence="3">
    <location>
        <begin position="118"/>
        <end position="130"/>
    </location>
</feature>
<feature type="compositionally biased region" description="Low complexity" evidence="3">
    <location>
        <begin position="671"/>
        <end position="690"/>
    </location>
</feature>
<dbReference type="EMBL" id="JACEGQ020000001">
    <property type="protein sequence ID" value="KAH8520777.1"/>
    <property type="molecule type" value="Genomic_DNA"/>
</dbReference>
<organism evidence="5 6">
    <name type="scientific">Populus deltoides</name>
    <name type="common">Eastern poplar</name>
    <name type="synonym">Eastern cottonwood</name>
    <dbReference type="NCBI Taxonomy" id="3696"/>
    <lineage>
        <taxon>Eukaryota</taxon>
        <taxon>Viridiplantae</taxon>
        <taxon>Streptophyta</taxon>
        <taxon>Embryophyta</taxon>
        <taxon>Tracheophyta</taxon>
        <taxon>Spermatophyta</taxon>
        <taxon>Magnoliopsida</taxon>
        <taxon>eudicotyledons</taxon>
        <taxon>Gunneridae</taxon>
        <taxon>Pentapetalae</taxon>
        <taxon>rosids</taxon>
        <taxon>fabids</taxon>
        <taxon>Malpighiales</taxon>
        <taxon>Salicaceae</taxon>
        <taxon>Saliceae</taxon>
        <taxon>Populus</taxon>
    </lineage>
</organism>
<dbReference type="InterPro" id="IPR036529">
    <property type="entry name" value="KIX_dom_sf"/>
</dbReference>
<dbReference type="GO" id="GO:0031490">
    <property type="term" value="F:chromatin DNA binding"/>
    <property type="evidence" value="ECO:0007669"/>
    <property type="project" value="InterPro"/>
</dbReference>
<feature type="compositionally biased region" description="Polar residues" evidence="3">
    <location>
        <begin position="415"/>
        <end position="429"/>
    </location>
</feature>
<feature type="compositionally biased region" description="Low complexity" evidence="3">
    <location>
        <begin position="216"/>
        <end position="230"/>
    </location>
</feature>
<feature type="compositionally biased region" description="Low complexity" evidence="3">
    <location>
        <begin position="904"/>
        <end position="915"/>
    </location>
</feature>
<evidence type="ECO:0000259" key="4">
    <source>
        <dbReference type="Pfam" id="PF16987"/>
    </source>
</evidence>
<proteinExistence type="predicted"/>
<feature type="compositionally biased region" description="Polar residues" evidence="3">
    <location>
        <begin position="916"/>
        <end position="932"/>
    </location>
</feature>
<accession>A0A8T2ZTK5</accession>
<dbReference type="GO" id="GO:0005634">
    <property type="term" value="C:nucleus"/>
    <property type="evidence" value="ECO:0007669"/>
    <property type="project" value="UniProtKB-SubCell"/>
</dbReference>
<evidence type="ECO:0000313" key="6">
    <source>
        <dbReference type="Proteomes" id="UP000807159"/>
    </source>
</evidence>
<dbReference type="Proteomes" id="UP000807159">
    <property type="component" value="Chromosome 1"/>
</dbReference>
<dbReference type="InterPro" id="IPR036546">
    <property type="entry name" value="MED15_KIX"/>
</dbReference>
<dbReference type="FunFam" id="1.10.246.20:FF:000003">
    <property type="entry name" value="Mediator of RNA polymerase II transcription subunit 15a"/>
    <property type="match status" value="1"/>
</dbReference>
<feature type="compositionally biased region" description="Polar residues" evidence="3">
    <location>
        <begin position="174"/>
        <end position="201"/>
    </location>
</feature>
<comment type="caution">
    <text evidence="5">The sequence shown here is derived from an EMBL/GenBank/DDBJ whole genome shotgun (WGS) entry which is preliminary data.</text>
</comment>
<feature type="region of interest" description="Disordered" evidence="3">
    <location>
        <begin position="92"/>
        <end position="230"/>
    </location>
</feature>
<feature type="region of interest" description="Disordered" evidence="3">
    <location>
        <begin position="665"/>
        <end position="740"/>
    </location>
</feature>
<feature type="compositionally biased region" description="Polar residues" evidence="3">
    <location>
        <begin position="137"/>
        <end position="153"/>
    </location>
</feature>
<evidence type="ECO:0000256" key="3">
    <source>
        <dbReference type="SAM" id="MobiDB-lite"/>
    </source>
</evidence>
<feature type="compositionally biased region" description="Low complexity" evidence="3">
    <location>
        <begin position="257"/>
        <end position="285"/>
    </location>
</feature>
<dbReference type="PANTHER" id="PTHR33137:SF4">
    <property type="entry name" value="MEDIATOR OF RNA POLYMERASE II TRANSCRIPTION SUBUNIT 15A-RELATED"/>
    <property type="match status" value="1"/>
</dbReference>
<keyword evidence="2" id="KW-0539">Nucleus</keyword>
<feature type="domain" description="Mediator complex subunit 15 KIX" evidence="4">
    <location>
        <begin position="26"/>
        <end position="95"/>
    </location>
</feature>
<comment type="subcellular location">
    <subcellularLocation>
        <location evidence="1">Nucleus</location>
    </subcellularLocation>
</comment>
<dbReference type="Pfam" id="PF16987">
    <property type="entry name" value="KIX_2"/>
    <property type="match status" value="1"/>
</dbReference>
<evidence type="ECO:0000256" key="1">
    <source>
        <dbReference type="ARBA" id="ARBA00004123"/>
    </source>
</evidence>
<name>A0A8T2ZTK5_POPDE</name>
<feature type="compositionally biased region" description="Polar residues" evidence="3">
    <location>
        <begin position="92"/>
        <end position="108"/>
    </location>
</feature>
<feature type="compositionally biased region" description="Polar residues" evidence="3">
    <location>
        <begin position="305"/>
        <end position="322"/>
    </location>
</feature>
<feature type="compositionally biased region" description="Low complexity" evidence="3">
    <location>
        <begin position="431"/>
        <end position="465"/>
    </location>
</feature>
<keyword evidence="6" id="KW-1185">Reference proteome</keyword>
<reference evidence="5" key="1">
    <citation type="journal article" date="2021" name="J. Hered.">
        <title>Genome Assembly of Salicaceae Populus deltoides (Eastern Cottonwood) I-69 Based on Nanopore Sequencing and Hi-C Technologies.</title>
        <authorList>
            <person name="Bai S."/>
            <person name="Wu H."/>
            <person name="Zhang J."/>
            <person name="Pan Z."/>
            <person name="Zhao W."/>
            <person name="Li Z."/>
            <person name="Tong C."/>
        </authorList>
    </citation>
    <scope>NUCLEOTIDE SEQUENCE</scope>
    <source>
        <tissue evidence="5">Leaf</tissue>
    </source>
</reference>